<protein>
    <recommendedName>
        <fullName evidence="3">Tetratricopeptide repeat protein</fullName>
    </recommendedName>
</protein>
<dbReference type="SUPFAM" id="SSF48452">
    <property type="entry name" value="TPR-like"/>
    <property type="match status" value="1"/>
</dbReference>
<evidence type="ECO:0000313" key="2">
    <source>
        <dbReference type="Proteomes" id="UP001428774"/>
    </source>
</evidence>
<evidence type="ECO:0008006" key="3">
    <source>
        <dbReference type="Google" id="ProtNLM"/>
    </source>
</evidence>
<gene>
    <name evidence="1" type="ORF">ABFB10_12385</name>
</gene>
<reference evidence="1 2" key="1">
    <citation type="submission" date="2024-05" db="EMBL/GenBank/DDBJ databases">
        <title>Genome sequence of Ponticoccus litoralis KCCM 90028.</title>
        <authorList>
            <person name="Kim J.M."/>
            <person name="Lee J.K."/>
            <person name="Choi B.J."/>
            <person name="Bayburt H."/>
            <person name="Baek J.H."/>
            <person name="Jeon C.O."/>
        </authorList>
    </citation>
    <scope>NUCLEOTIDE SEQUENCE [LARGE SCALE GENOMIC DNA]</scope>
    <source>
        <strain evidence="1 2">KCCM 90028</strain>
    </source>
</reference>
<accession>A0AAW9SJR3</accession>
<dbReference type="Proteomes" id="UP001428774">
    <property type="component" value="Unassembled WGS sequence"/>
</dbReference>
<evidence type="ECO:0000313" key="1">
    <source>
        <dbReference type="EMBL" id="MEN9061700.1"/>
    </source>
</evidence>
<keyword evidence="2" id="KW-1185">Reference proteome</keyword>
<dbReference type="EMBL" id="JBDNCH010000002">
    <property type="protein sequence ID" value="MEN9061700.1"/>
    <property type="molecule type" value="Genomic_DNA"/>
</dbReference>
<dbReference type="RefSeq" id="WP_347166751.1">
    <property type="nucleotide sequence ID" value="NZ_JBDNCH010000002.1"/>
</dbReference>
<organism evidence="1 2">
    <name type="scientific">Ponticoccus litoralis</name>
    <dbReference type="NCBI Taxonomy" id="422297"/>
    <lineage>
        <taxon>Bacteria</taxon>
        <taxon>Pseudomonadati</taxon>
        <taxon>Pseudomonadota</taxon>
        <taxon>Alphaproteobacteria</taxon>
        <taxon>Rhodobacterales</taxon>
        <taxon>Roseobacteraceae</taxon>
        <taxon>Ponticoccus</taxon>
    </lineage>
</organism>
<name>A0AAW9SJR3_9RHOB</name>
<dbReference type="InterPro" id="IPR011990">
    <property type="entry name" value="TPR-like_helical_dom_sf"/>
</dbReference>
<comment type="caution">
    <text evidence="1">The sequence shown here is derived from an EMBL/GenBank/DDBJ whole genome shotgun (WGS) entry which is preliminary data.</text>
</comment>
<proteinExistence type="predicted"/>
<dbReference type="AlphaFoldDB" id="A0AAW9SJR3"/>
<sequence length="120" mass="11975">MGLCISVVQAEETRLSLDEARGAAAGFLADGRPEAALILADGALLGAPDHPQTLMLRARALRDLGRDAEAVKAARAALGGGLDTAGPLLRRDDPGADAVVQGGSGHRAILAAPGCADCPG</sequence>
<dbReference type="Gene3D" id="1.25.40.10">
    <property type="entry name" value="Tetratricopeptide repeat domain"/>
    <property type="match status" value="1"/>
</dbReference>